<keyword evidence="4" id="KW-0479">Metal-binding</keyword>
<organism evidence="5 6">
    <name type="scientific">Methylobacterium organophilum</name>
    <dbReference type="NCBI Taxonomy" id="410"/>
    <lineage>
        <taxon>Bacteria</taxon>
        <taxon>Pseudomonadati</taxon>
        <taxon>Pseudomonadota</taxon>
        <taxon>Alphaproteobacteria</taxon>
        <taxon>Hyphomicrobiales</taxon>
        <taxon>Methylobacteriaceae</taxon>
        <taxon>Methylobacterium</taxon>
    </lineage>
</organism>
<dbReference type="NCBIfam" id="TIGR01484">
    <property type="entry name" value="HAD-SF-IIB"/>
    <property type="match status" value="1"/>
</dbReference>
<evidence type="ECO:0000313" key="5">
    <source>
        <dbReference type="EMBL" id="GJE27274.1"/>
    </source>
</evidence>
<dbReference type="Gene3D" id="3.30.70.1020">
    <property type="entry name" value="Trehalose-6-phosphate phosphatase related protein, domain 2"/>
    <property type="match status" value="1"/>
</dbReference>
<comment type="catalytic activity">
    <reaction evidence="4">
        <text>alpha,alpha-trehalose 6-phosphate + H2O = alpha,alpha-trehalose + phosphate</text>
        <dbReference type="Rhea" id="RHEA:23420"/>
        <dbReference type="ChEBI" id="CHEBI:15377"/>
        <dbReference type="ChEBI" id="CHEBI:16551"/>
        <dbReference type="ChEBI" id="CHEBI:43474"/>
        <dbReference type="ChEBI" id="CHEBI:58429"/>
        <dbReference type="EC" id="3.1.3.12"/>
    </reaction>
</comment>
<comment type="cofactor">
    <cofactor evidence="4">
        <name>Mg(2+)</name>
        <dbReference type="ChEBI" id="CHEBI:18420"/>
    </cofactor>
</comment>
<dbReference type="PANTHER" id="PTHR43768">
    <property type="entry name" value="TREHALOSE 6-PHOSPHATE PHOSPHATASE"/>
    <property type="match status" value="1"/>
</dbReference>
<dbReference type="EMBL" id="BPQV01000005">
    <property type="protein sequence ID" value="GJE27274.1"/>
    <property type="molecule type" value="Genomic_DNA"/>
</dbReference>
<evidence type="ECO:0000256" key="3">
    <source>
        <dbReference type="ARBA" id="ARBA00022801"/>
    </source>
</evidence>
<evidence type="ECO:0000256" key="2">
    <source>
        <dbReference type="ARBA" id="ARBA00008770"/>
    </source>
</evidence>
<evidence type="ECO:0000313" key="6">
    <source>
        <dbReference type="Proteomes" id="UP001055156"/>
    </source>
</evidence>
<reference evidence="5" key="1">
    <citation type="journal article" date="2021" name="Front. Microbiol.">
        <title>Comprehensive Comparative Genomics and Phenotyping of Methylobacterium Species.</title>
        <authorList>
            <person name="Alessa O."/>
            <person name="Ogura Y."/>
            <person name="Fujitani Y."/>
            <person name="Takami H."/>
            <person name="Hayashi T."/>
            <person name="Sahin N."/>
            <person name="Tani A."/>
        </authorList>
    </citation>
    <scope>NUCLEOTIDE SEQUENCE</scope>
    <source>
        <strain evidence="5">NBRC 15689</strain>
    </source>
</reference>
<sequence length="266" mass="27813">MGEADLHGRDPGSFRVTTSDAFALFLDFDGTLVEIAPRPDAVRVDPALVPTLERLRTRLGGALAIVTGRPIATIDDFLAPARFDIAGLHGVERRLAGTTSGGRPEDHPDLRAGVERLKRETAPLAQVLIEDKGASVAVHWRLAGEAEAGRAQALVRTVAADLGATYRLQLGKAVGEILPASATKGHAIRAFGAAAPYAGRRAIFLGDDKTDEIAFASVNADGGVSVRVGDEETGAQRRLASPAAVRALLTDWADGAPIDPEALPPA</sequence>
<dbReference type="RefSeq" id="WP_373324983.1">
    <property type="nucleotide sequence ID" value="NZ_BPQV01000005.1"/>
</dbReference>
<evidence type="ECO:0000256" key="4">
    <source>
        <dbReference type="RuleBase" id="RU361117"/>
    </source>
</evidence>
<dbReference type="CDD" id="cd01627">
    <property type="entry name" value="HAD_TPP"/>
    <property type="match status" value="1"/>
</dbReference>
<keyword evidence="4" id="KW-0460">Magnesium</keyword>
<comment type="pathway">
    <text evidence="1 4">Glycan biosynthesis; trehalose biosynthesis.</text>
</comment>
<dbReference type="SUPFAM" id="SSF56784">
    <property type="entry name" value="HAD-like"/>
    <property type="match status" value="1"/>
</dbReference>
<dbReference type="Proteomes" id="UP001055156">
    <property type="component" value="Unassembled WGS sequence"/>
</dbReference>
<dbReference type="InterPro" id="IPR006379">
    <property type="entry name" value="HAD-SF_hydro_IIB"/>
</dbReference>
<protein>
    <recommendedName>
        <fullName evidence="4">Trehalose 6-phosphate phosphatase</fullName>
        <ecNumber evidence="4">3.1.3.12</ecNumber>
    </recommendedName>
</protein>
<gene>
    <name evidence="5" type="primary">otsB</name>
    <name evidence="5" type="ORF">LKMONMHP_2132</name>
</gene>
<name>A0ABQ4T9H1_METOR</name>
<evidence type="ECO:0000256" key="1">
    <source>
        <dbReference type="ARBA" id="ARBA00005199"/>
    </source>
</evidence>
<keyword evidence="6" id="KW-1185">Reference proteome</keyword>
<dbReference type="EC" id="3.1.3.12" evidence="4"/>
<dbReference type="NCBIfam" id="TIGR00685">
    <property type="entry name" value="T6PP"/>
    <property type="match status" value="1"/>
</dbReference>
<dbReference type="InterPro" id="IPR036412">
    <property type="entry name" value="HAD-like_sf"/>
</dbReference>
<dbReference type="InterPro" id="IPR023214">
    <property type="entry name" value="HAD_sf"/>
</dbReference>
<dbReference type="Gene3D" id="3.40.50.1000">
    <property type="entry name" value="HAD superfamily/HAD-like"/>
    <property type="match status" value="1"/>
</dbReference>
<proteinExistence type="inferred from homology"/>
<keyword evidence="3 4" id="KW-0378">Hydrolase</keyword>
<dbReference type="Pfam" id="PF02358">
    <property type="entry name" value="Trehalose_PPase"/>
    <property type="match status" value="1"/>
</dbReference>
<dbReference type="PANTHER" id="PTHR43768:SF3">
    <property type="entry name" value="TREHALOSE 6-PHOSPHATE PHOSPHATASE"/>
    <property type="match status" value="1"/>
</dbReference>
<comment type="similarity">
    <text evidence="2 4">Belongs to the trehalose phosphatase family.</text>
</comment>
<reference evidence="5" key="2">
    <citation type="submission" date="2021-08" db="EMBL/GenBank/DDBJ databases">
        <authorList>
            <person name="Tani A."/>
            <person name="Ola A."/>
            <person name="Ogura Y."/>
            <person name="Katsura K."/>
            <person name="Hayashi T."/>
        </authorList>
    </citation>
    <scope>NUCLEOTIDE SEQUENCE</scope>
    <source>
        <strain evidence="5">NBRC 15689</strain>
    </source>
</reference>
<dbReference type="InterPro" id="IPR003337">
    <property type="entry name" value="Trehalose_PPase"/>
</dbReference>
<dbReference type="InterPro" id="IPR044651">
    <property type="entry name" value="OTSB-like"/>
</dbReference>
<accession>A0ABQ4T9H1</accession>
<comment type="function">
    <text evidence="4">Removes the phosphate from trehalose 6-phosphate to produce free trehalose.</text>
</comment>
<comment type="caution">
    <text evidence="5">The sequence shown here is derived from an EMBL/GenBank/DDBJ whole genome shotgun (WGS) entry which is preliminary data.</text>
</comment>